<evidence type="ECO:0000313" key="2">
    <source>
        <dbReference type="EMBL" id="TMW80999.1"/>
    </source>
</evidence>
<protein>
    <submittedName>
        <fullName evidence="2">Uncharacterized protein</fullName>
    </submittedName>
</protein>
<dbReference type="AlphaFoldDB" id="A0A6N2AH08"/>
<dbReference type="EMBL" id="RXGB01032932">
    <property type="protein sequence ID" value="TMW80999.1"/>
    <property type="molecule type" value="Genomic_DNA"/>
</dbReference>
<organism evidence="2">
    <name type="scientific">Solanum chilense</name>
    <name type="common">Tomato</name>
    <name type="synonym">Lycopersicon chilense</name>
    <dbReference type="NCBI Taxonomy" id="4083"/>
    <lineage>
        <taxon>Eukaryota</taxon>
        <taxon>Viridiplantae</taxon>
        <taxon>Streptophyta</taxon>
        <taxon>Embryophyta</taxon>
        <taxon>Tracheophyta</taxon>
        <taxon>Spermatophyta</taxon>
        <taxon>Magnoliopsida</taxon>
        <taxon>eudicotyledons</taxon>
        <taxon>Gunneridae</taxon>
        <taxon>Pentapetalae</taxon>
        <taxon>asterids</taxon>
        <taxon>lamiids</taxon>
        <taxon>Solanales</taxon>
        <taxon>Solanaceae</taxon>
        <taxon>Solanoideae</taxon>
        <taxon>Solaneae</taxon>
        <taxon>Solanum</taxon>
        <taxon>Solanum subgen. Lycopersicon</taxon>
    </lineage>
</organism>
<evidence type="ECO:0000256" key="1">
    <source>
        <dbReference type="SAM" id="MobiDB-lite"/>
    </source>
</evidence>
<sequence length="185" mass="20389">ICAPPITKSGPTDKQVTVDKNLIPGEFAINTENQSQNRGTSQEVRGEIHIRVYSTWKGASNKPLSTIKDVQVAGDMNFGGSNINRTETEDGENEVDFDIVYTYNTITQTTQDTNSTGNYMHQNSKVQQVERTGRGTTRDAGYVQKGTPTTQRRDVIEVENSEQFSFGVKATGNIITKENLSHAGK</sequence>
<reference evidence="2" key="1">
    <citation type="submission" date="2019-05" db="EMBL/GenBank/DDBJ databases">
        <title>The de novo reference genome and transcriptome assemblies of the wild tomato species Solanum chilense.</title>
        <authorList>
            <person name="Stam R."/>
            <person name="Nosenko T."/>
            <person name="Hoerger A.C."/>
            <person name="Stephan W."/>
            <person name="Seidel M.A."/>
            <person name="Kuhn J.M.M."/>
            <person name="Haberer G."/>
            <person name="Tellier A."/>
        </authorList>
    </citation>
    <scope>NUCLEOTIDE SEQUENCE</scope>
    <source>
        <tissue evidence="2">Mature leaves</tissue>
    </source>
</reference>
<name>A0A6N2AH08_SOLCI</name>
<proteinExistence type="predicted"/>
<gene>
    <name evidence="2" type="ORF">EJD97_012888</name>
</gene>
<accession>A0A6N2AH08</accession>
<comment type="caution">
    <text evidence="2">The sequence shown here is derived from an EMBL/GenBank/DDBJ whole genome shotgun (WGS) entry which is preliminary data.</text>
</comment>
<feature type="region of interest" description="Disordered" evidence="1">
    <location>
        <begin position="129"/>
        <end position="148"/>
    </location>
</feature>
<feature type="non-terminal residue" evidence="2">
    <location>
        <position position="1"/>
    </location>
</feature>